<feature type="domain" description="Response regulatory" evidence="8">
    <location>
        <begin position="16"/>
        <end position="129"/>
    </location>
</feature>
<comment type="caution">
    <text evidence="10">The sequence shown here is derived from an EMBL/GenBank/DDBJ whole genome shotgun (WGS) entry which is preliminary data.</text>
</comment>
<keyword evidence="5" id="KW-0804">Transcription</keyword>
<dbReference type="RefSeq" id="WP_194214189.1">
    <property type="nucleotide sequence ID" value="NZ_CP061205.1"/>
</dbReference>
<evidence type="ECO:0000256" key="7">
    <source>
        <dbReference type="PROSITE-ProRule" id="PRU01091"/>
    </source>
</evidence>
<evidence type="ECO:0000256" key="6">
    <source>
        <dbReference type="PROSITE-ProRule" id="PRU00169"/>
    </source>
</evidence>
<dbReference type="InterPro" id="IPR001867">
    <property type="entry name" value="OmpR/PhoB-type_DNA-bd"/>
</dbReference>
<feature type="DNA-binding region" description="OmpR/PhoB-type" evidence="7">
    <location>
        <begin position="143"/>
        <end position="243"/>
    </location>
</feature>
<feature type="modified residue" description="4-aspartylphosphate" evidence="6">
    <location>
        <position position="65"/>
    </location>
</feature>
<evidence type="ECO:0000256" key="2">
    <source>
        <dbReference type="ARBA" id="ARBA00023012"/>
    </source>
</evidence>
<evidence type="ECO:0000259" key="8">
    <source>
        <dbReference type="PROSITE" id="PS50110"/>
    </source>
</evidence>
<dbReference type="PROSITE" id="PS51755">
    <property type="entry name" value="OMPR_PHOB"/>
    <property type="match status" value="1"/>
</dbReference>
<dbReference type="SUPFAM" id="SSF52172">
    <property type="entry name" value="CheY-like"/>
    <property type="match status" value="1"/>
</dbReference>
<dbReference type="InterPro" id="IPR011006">
    <property type="entry name" value="CheY-like_superfamily"/>
</dbReference>
<accession>A0ABV7D5Y3</accession>
<evidence type="ECO:0000256" key="3">
    <source>
        <dbReference type="ARBA" id="ARBA00023015"/>
    </source>
</evidence>
<dbReference type="EMBL" id="JBHRSL010000010">
    <property type="protein sequence ID" value="MFC3052124.1"/>
    <property type="molecule type" value="Genomic_DNA"/>
</dbReference>
<dbReference type="Pfam" id="PF00486">
    <property type="entry name" value="Trans_reg_C"/>
    <property type="match status" value="1"/>
</dbReference>
<evidence type="ECO:0000256" key="5">
    <source>
        <dbReference type="ARBA" id="ARBA00023163"/>
    </source>
</evidence>
<dbReference type="SMART" id="SM00448">
    <property type="entry name" value="REC"/>
    <property type="match status" value="1"/>
</dbReference>
<keyword evidence="3" id="KW-0805">Transcription regulation</keyword>
<dbReference type="PANTHER" id="PTHR48111:SF4">
    <property type="entry name" value="DNA-BINDING DUAL TRANSCRIPTIONAL REGULATOR OMPR"/>
    <property type="match status" value="1"/>
</dbReference>
<keyword evidence="1 6" id="KW-0597">Phosphoprotein</keyword>
<dbReference type="SMART" id="SM00862">
    <property type="entry name" value="Trans_reg_C"/>
    <property type="match status" value="1"/>
</dbReference>
<dbReference type="InterPro" id="IPR016032">
    <property type="entry name" value="Sig_transdc_resp-reg_C-effctor"/>
</dbReference>
<gene>
    <name evidence="10" type="ORF">ACFOKA_09435</name>
</gene>
<dbReference type="Gene3D" id="6.10.250.690">
    <property type="match status" value="1"/>
</dbReference>
<evidence type="ECO:0000256" key="1">
    <source>
        <dbReference type="ARBA" id="ARBA00022553"/>
    </source>
</evidence>
<sequence>MTSKTIKPDTQQTEATLLLVDDDHDIRTLLAQQLELHNFRVIQAQNGTELTNNVHNHTIDLIILDLNLGVEDGLDICKGLRETSNIPVIMLTARGNADDRLLGFENGADDYLPKPFDPRELLARIRSVLRRTQTGLAPTVLRTSYIQFGSWTLDMELRRMIDAEGRAIILSNTEFRLLRLFLDNAGDILRREQLIALGASHNEQALDRAVDLQVSRLRTKLNDQGPPYSMIETVRQKGYRLIVPVYPSETL</sequence>
<feature type="domain" description="OmpR/PhoB-type" evidence="9">
    <location>
        <begin position="143"/>
        <end position="243"/>
    </location>
</feature>
<proteinExistence type="predicted"/>
<evidence type="ECO:0000259" key="9">
    <source>
        <dbReference type="PROSITE" id="PS51755"/>
    </source>
</evidence>
<dbReference type="Gene3D" id="3.40.50.2300">
    <property type="match status" value="1"/>
</dbReference>
<dbReference type="Gene3D" id="1.10.10.10">
    <property type="entry name" value="Winged helix-like DNA-binding domain superfamily/Winged helix DNA-binding domain"/>
    <property type="match status" value="1"/>
</dbReference>
<keyword evidence="4 7" id="KW-0238">DNA-binding</keyword>
<name>A0ABV7D5Y3_9PROT</name>
<dbReference type="PANTHER" id="PTHR48111">
    <property type="entry name" value="REGULATOR OF RPOS"/>
    <property type="match status" value="1"/>
</dbReference>
<dbReference type="SUPFAM" id="SSF46894">
    <property type="entry name" value="C-terminal effector domain of the bipartite response regulators"/>
    <property type="match status" value="1"/>
</dbReference>
<dbReference type="PROSITE" id="PS50110">
    <property type="entry name" value="RESPONSE_REGULATORY"/>
    <property type="match status" value="1"/>
</dbReference>
<dbReference type="InterPro" id="IPR039420">
    <property type="entry name" value="WalR-like"/>
</dbReference>
<evidence type="ECO:0000256" key="4">
    <source>
        <dbReference type="ARBA" id="ARBA00023125"/>
    </source>
</evidence>
<keyword evidence="2" id="KW-0902">Two-component regulatory system</keyword>
<evidence type="ECO:0000313" key="11">
    <source>
        <dbReference type="Proteomes" id="UP001595444"/>
    </source>
</evidence>
<protein>
    <submittedName>
        <fullName evidence="10">Response regulator transcription factor</fullName>
    </submittedName>
</protein>
<dbReference type="Pfam" id="PF00072">
    <property type="entry name" value="Response_reg"/>
    <property type="match status" value="1"/>
</dbReference>
<dbReference type="CDD" id="cd00383">
    <property type="entry name" value="trans_reg_C"/>
    <property type="match status" value="1"/>
</dbReference>
<keyword evidence="11" id="KW-1185">Reference proteome</keyword>
<dbReference type="InterPro" id="IPR036388">
    <property type="entry name" value="WH-like_DNA-bd_sf"/>
</dbReference>
<evidence type="ECO:0000313" key="10">
    <source>
        <dbReference type="EMBL" id="MFC3052124.1"/>
    </source>
</evidence>
<organism evidence="10 11">
    <name type="scientific">Kordiimonas pumila</name>
    <dbReference type="NCBI Taxonomy" id="2161677"/>
    <lineage>
        <taxon>Bacteria</taxon>
        <taxon>Pseudomonadati</taxon>
        <taxon>Pseudomonadota</taxon>
        <taxon>Alphaproteobacteria</taxon>
        <taxon>Kordiimonadales</taxon>
        <taxon>Kordiimonadaceae</taxon>
        <taxon>Kordiimonas</taxon>
    </lineage>
</organism>
<dbReference type="InterPro" id="IPR001789">
    <property type="entry name" value="Sig_transdc_resp-reg_receiver"/>
</dbReference>
<dbReference type="Proteomes" id="UP001595444">
    <property type="component" value="Unassembled WGS sequence"/>
</dbReference>
<reference evidence="11" key="1">
    <citation type="journal article" date="2019" name="Int. J. Syst. Evol. Microbiol.">
        <title>The Global Catalogue of Microorganisms (GCM) 10K type strain sequencing project: providing services to taxonomists for standard genome sequencing and annotation.</title>
        <authorList>
            <consortium name="The Broad Institute Genomics Platform"/>
            <consortium name="The Broad Institute Genome Sequencing Center for Infectious Disease"/>
            <person name="Wu L."/>
            <person name="Ma J."/>
        </authorList>
    </citation>
    <scope>NUCLEOTIDE SEQUENCE [LARGE SCALE GENOMIC DNA]</scope>
    <source>
        <strain evidence="11">KCTC 62164</strain>
    </source>
</reference>